<dbReference type="Gramene" id="RZC72371">
    <property type="protein sequence ID" value="RZC72371"/>
    <property type="gene ID" value="C5167_035532"/>
</dbReference>
<organism evidence="2 3">
    <name type="scientific">Papaver somniferum</name>
    <name type="common">Opium poppy</name>
    <dbReference type="NCBI Taxonomy" id="3469"/>
    <lineage>
        <taxon>Eukaryota</taxon>
        <taxon>Viridiplantae</taxon>
        <taxon>Streptophyta</taxon>
        <taxon>Embryophyta</taxon>
        <taxon>Tracheophyta</taxon>
        <taxon>Spermatophyta</taxon>
        <taxon>Magnoliopsida</taxon>
        <taxon>Ranunculales</taxon>
        <taxon>Papaveraceae</taxon>
        <taxon>Papaveroideae</taxon>
        <taxon>Papaver</taxon>
    </lineage>
</organism>
<evidence type="ECO:0008006" key="4">
    <source>
        <dbReference type="Google" id="ProtNLM"/>
    </source>
</evidence>
<dbReference type="Pfam" id="PF02330">
    <property type="entry name" value="MAM33"/>
    <property type="match status" value="1"/>
</dbReference>
<dbReference type="SUPFAM" id="SSF54529">
    <property type="entry name" value="Mitochondrial glycoprotein MAM33-like"/>
    <property type="match status" value="1"/>
</dbReference>
<sequence length="276" mass="30759">MATLSRMMNKAASSVIPLATRTPCRNYTSSIFTTPLKTSTAIKTVTGNSNLFRTTSIPTHRQFSALAKKKPDFDDTLLRVIDSEIVDAEEEAGDFEVTLIVGEAPSEFPFKIVDNDGAETITLTRNYQGEEIKVTVFKHDLSGDYEEGDEEDQDDQEANQGGEEVEEEAGSQPVDMVVTVTKKTGPTLEFDVMVEADEITINNLAVKNPNVSDEDIAYEGPEFSSLDAELQEAFHTYLEVRGIKPSIANFLHDYMVKKEHKEYTAWLKNLKNFIAN</sequence>
<feature type="region of interest" description="Disordered" evidence="1">
    <location>
        <begin position="144"/>
        <end position="172"/>
    </location>
</feature>
<dbReference type="AlphaFoldDB" id="A0A4Y7KJL0"/>
<evidence type="ECO:0000313" key="2">
    <source>
        <dbReference type="EMBL" id="RZC72371.1"/>
    </source>
</evidence>
<dbReference type="Proteomes" id="UP000316621">
    <property type="component" value="Chromosome 7"/>
</dbReference>
<proteinExistence type="predicted"/>
<feature type="compositionally biased region" description="Acidic residues" evidence="1">
    <location>
        <begin position="144"/>
        <end position="169"/>
    </location>
</feature>
<reference evidence="2 3" key="1">
    <citation type="journal article" date="2018" name="Science">
        <title>The opium poppy genome and morphinan production.</title>
        <authorList>
            <person name="Guo L."/>
            <person name="Winzer T."/>
            <person name="Yang X."/>
            <person name="Li Y."/>
            <person name="Ning Z."/>
            <person name="He Z."/>
            <person name="Teodor R."/>
            <person name="Lu Y."/>
            <person name="Bowser T.A."/>
            <person name="Graham I.A."/>
            <person name="Ye K."/>
        </authorList>
    </citation>
    <scope>NUCLEOTIDE SEQUENCE [LARGE SCALE GENOMIC DNA]</scope>
    <source>
        <strain evidence="3">cv. HN1</strain>
        <tissue evidence="2">Leaves</tissue>
    </source>
</reference>
<dbReference type="GO" id="GO:0005759">
    <property type="term" value="C:mitochondrial matrix"/>
    <property type="evidence" value="ECO:0007669"/>
    <property type="project" value="InterPro"/>
</dbReference>
<dbReference type="EMBL" id="CM010721">
    <property type="protein sequence ID" value="RZC72371.1"/>
    <property type="molecule type" value="Genomic_DNA"/>
</dbReference>
<keyword evidence="3" id="KW-1185">Reference proteome</keyword>
<dbReference type="PANTHER" id="PTHR10826">
    <property type="entry name" value="COMPLEMENT COMPONENT 1"/>
    <property type="match status" value="1"/>
</dbReference>
<protein>
    <recommendedName>
        <fullName evidence="4">Mitochondrial glycoprotein</fullName>
    </recommendedName>
</protein>
<accession>A0A4Y7KJL0</accession>
<evidence type="ECO:0000256" key="1">
    <source>
        <dbReference type="SAM" id="MobiDB-lite"/>
    </source>
</evidence>
<dbReference type="Gene3D" id="3.10.280.10">
    <property type="entry name" value="Mitochondrial glycoprotein"/>
    <property type="match status" value="1"/>
</dbReference>
<dbReference type="InterPro" id="IPR003428">
    <property type="entry name" value="MAM33"/>
</dbReference>
<evidence type="ECO:0000313" key="3">
    <source>
        <dbReference type="Proteomes" id="UP000316621"/>
    </source>
</evidence>
<dbReference type="OMA" id="PSGAMGH"/>
<name>A0A4Y7KJL0_PAPSO</name>
<dbReference type="PANTHER" id="PTHR10826:SF41">
    <property type="entry name" value="MITOCHONDRIAL GLYCOPROTEIN FAMILY PROTEIN"/>
    <property type="match status" value="1"/>
</dbReference>
<dbReference type="InterPro" id="IPR036561">
    <property type="entry name" value="MAM33_sf"/>
</dbReference>
<gene>
    <name evidence="2" type="ORF">C5167_035532</name>
</gene>